<dbReference type="Proteomes" id="UP001497512">
    <property type="component" value="Chromosome 6"/>
</dbReference>
<organism evidence="4 5">
    <name type="scientific">Sphagnum troendelagicum</name>
    <dbReference type="NCBI Taxonomy" id="128251"/>
    <lineage>
        <taxon>Eukaryota</taxon>
        <taxon>Viridiplantae</taxon>
        <taxon>Streptophyta</taxon>
        <taxon>Embryophyta</taxon>
        <taxon>Bryophyta</taxon>
        <taxon>Sphagnophytina</taxon>
        <taxon>Sphagnopsida</taxon>
        <taxon>Sphagnales</taxon>
        <taxon>Sphagnaceae</taxon>
        <taxon>Sphagnum</taxon>
    </lineage>
</organism>
<protein>
    <recommendedName>
        <fullName evidence="3">Thiolase C-terminal domain-containing protein</fullName>
    </recommendedName>
</protein>
<evidence type="ECO:0000313" key="5">
    <source>
        <dbReference type="Proteomes" id="UP001497512"/>
    </source>
</evidence>
<keyword evidence="5" id="KW-1185">Reference proteome</keyword>
<evidence type="ECO:0000313" key="4">
    <source>
        <dbReference type="EMBL" id="CAK9229216.1"/>
    </source>
</evidence>
<sequence length="159" mass="16734">MKRRVTLEKGIPVLGVFRSFVAVGVDPVVMGIGPAVAIPKAVEAAALELNDVDLFEINEAFALQFAYLAKKLELDEEKINVNGGVIALAHPLGATGALCTATLLHEMKWHGKDCHFGVVSMCIGSGMEAAAVFELGSVVDTLNNASPIAANNFLSKDAK</sequence>
<reference evidence="4" key="1">
    <citation type="submission" date="2024-02" db="EMBL/GenBank/DDBJ databases">
        <authorList>
            <consortium name="ELIXIR-Norway"/>
            <consortium name="Elixir Norway"/>
        </authorList>
    </citation>
    <scope>NUCLEOTIDE SEQUENCE</scope>
</reference>
<name>A0ABP0UX03_9BRYO</name>
<feature type="domain" description="Thiolase C-terminal" evidence="3">
    <location>
        <begin position="13"/>
        <end position="134"/>
    </location>
</feature>
<evidence type="ECO:0000256" key="2">
    <source>
        <dbReference type="ARBA" id="ARBA00023098"/>
    </source>
</evidence>
<accession>A0ABP0UX03</accession>
<gene>
    <name evidence="4" type="ORF">CSSPTR1EN2_LOCUS19622</name>
</gene>
<dbReference type="PANTHER" id="PTHR43853">
    <property type="entry name" value="3-KETOACYL-COA THIOLASE, PEROXISOMAL"/>
    <property type="match status" value="1"/>
</dbReference>
<evidence type="ECO:0000256" key="1">
    <source>
        <dbReference type="ARBA" id="ARBA00022832"/>
    </source>
</evidence>
<evidence type="ECO:0000259" key="3">
    <source>
        <dbReference type="Pfam" id="PF02803"/>
    </source>
</evidence>
<keyword evidence="2" id="KW-0443">Lipid metabolism</keyword>
<dbReference type="SUPFAM" id="SSF53901">
    <property type="entry name" value="Thiolase-like"/>
    <property type="match status" value="1"/>
</dbReference>
<dbReference type="InterPro" id="IPR016039">
    <property type="entry name" value="Thiolase-like"/>
</dbReference>
<dbReference type="Gene3D" id="3.40.47.10">
    <property type="match status" value="1"/>
</dbReference>
<dbReference type="PANTHER" id="PTHR43853:SF8">
    <property type="entry name" value="3-KETOACYL-COA THIOLASE, PEROXISOMAL"/>
    <property type="match status" value="1"/>
</dbReference>
<dbReference type="Pfam" id="PF02803">
    <property type="entry name" value="Thiolase_C"/>
    <property type="match status" value="1"/>
</dbReference>
<dbReference type="InterPro" id="IPR050215">
    <property type="entry name" value="Thiolase-like_sf_Thiolase"/>
</dbReference>
<dbReference type="InterPro" id="IPR020617">
    <property type="entry name" value="Thiolase_C"/>
</dbReference>
<keyword evidence="1" id="KW-0276">Fatty acid metabolism</keyword>
<proteinExistence type="predicted"/>
<dbReference type="EMBL" id="OZ019898">
    <property type="protein sequence ID" value="CAK9229216.1"/>
    <property type="molecule type" value="Genomic_DNA"/>
</dbReference>